<keyword evidence="1" id="KW-0812">Transmembrane</keyword>
<dbReference type="Pfam" id="PF10739">
    <property type="entry name" value="DUF2550"/>
    <property type="match status" value="1"/>
</dbReference>
<organism evidence="2 3">
    <name type="scientific">Corynebacterium mustelae</name>
    <dbReference type="NCBI Taxonomy" id="571915"/>
    <lineage>
        <taxon>Bacteria</taxon>
        <taxon>Bacillati</taxon>
        <taxon>Actinomycetota</taxon>
        <taxon>Actinomycetes</taxon>
        <taxon>Mycobacteriales</taxon>
        <taxon>Corynebacteriaceae</taxon>
        <taxon>Corynebacterium</taxon>
    </lineage>
</organism>
<dbReference type="PATRIC" id="fig|571915.4.peg.1364"/>
<dbReference type="Proteomes" id="UP000035199">
    <property type="component" value="Chromosome"/>
</dbReference>
<gene>
    <name evidence="2" type="ORF">CMUST_06430</name>
</gene>
<dbReference type="KEGG" id="cmv:CMUST_06430"/>
<sequence length="154" mass="17657">MWVTAAYWGFVVVFLVVVGLGAYRFFRIRSSGIPVIMRRMPAEGNHGWRNGLLQYAGKEVKFYQIRSLSPAADAVFDRYEVQLNGQRDLKAHEASFVPFDTPIMMFSHNGVNYEAQMSTHGRMAFVSWVEAAPDSRTDKISPSELKRRMRHKNP</sequence>
<evidence type="ECO:0000313" key="2">
    <source>
        <dbReference type="EMBL" id="AKK05621.1"/>
    </source>
</evidence>
<keyword evidence="1" id="KW-1133">Transmembrane helix</keyword>
<proteinExistence type="predicted"/>
<name>A0A0G3GWW1_9CORY</name>
<evidence type="ECO:0000313" key="3">
    <source>
        <dbReference type="Proteomes" id="UP000035199"/>
    </source>
</evidence>
<accession>A0A0G3GWW1</accession>
<keyword evidence="3" id="KW-1185">Reference proteome</keyword>
<evidence type="ECO:0000256" key="1">
    <source>
        <dbReference type="SAM" id="Phobius"/>
    </source>
</evidence>
<dbReference type="InterPro" id="IPR019675">
    <property type="entry name" value="DUF2550"/>
</dbReference>
<feature type="transmembrane region" description="Helical" evidence="1">
    <location>
        <begin position="6"/>
        <end position="26"/>
    </location>
</feature>
<protein>
    <submittedName>
        <fullName evidence="2">Putative DUF2550 family protein</fullName>
    </submittedName>
</protein>
<dbReference type="STRING" id="571915.CMUST_06430"/>
<dbReference type="OrthoDB" id="4793422at2"/>
<reference evidence="3" key="2">
    <citation type="submission" date="2015-05" db="EMBL/GenBank/DDBJ databases">
        <title>Complete genome sequence of Corynebacterium mustelae DSM 45274, isolated from various tissues of a male ferret with lethal sepsis.</title>
        <authorList>
            <person name="Ruckert C."/>
            <person name="Albersmeier A."/>
            <person name="Winkler A."/>
            <person name="Tauch A."/>
        </authorList>
    </citation>
    <scope>NUCLEOTIDE SEQUENCE [LARGE SCALE GENOMIC DNA]</scope>
    <source>
        <strain evidence="3">DSM 45274</strain>
    </source>
</reference>
<dbReference type="AlphaFoldDB" id="A0A0G3GWW1"/>
<reference evidence="2 3" key="1">
    <citation type="journal article" date="2015" name="Genome Announc.">
        <title>Complete Genome Sequence of the Type Strain Corynebacterium mustelae DSM 45274, Isolated from Various Tissues of a Male Ferret with Lethal Sepsis.</title>
        <authorList>
            <person name="Ruckert C."/>
            <person name="Eimer J."/>
            <person name="Winkler A."/>
            <person name="Tauch A."/>
        </authorList>
    </citation>
    <scope>NUCLEOTIDE SEQUENCE [LARGE SCALE GENOMIC DNA]</scope>
    <source>
        <strain evidence="2 3">DSM 45274</strain>
    </source>
</reference>
<keyword evidence="1" id="KW-0472">Membrane</keyword>
<dbReference type="EMBL" id="CP011542">
    <property type="protein sequence ID" value="AKK05621.1"/>
    <property type="molecule type" value="Genomic_DNA"/>
</dbReference>